<accession>A0A8J2PNI9</accession>
<evidence type="ECO:0000256" key="2">
    <source>
        <dbReference type="SAM" id="Phobius"/>
    </source>
</evidence>
<feature type="coiled-coil region" evidence="1">
    <location>
        <begin position="79"/>
        <end position="134"/>
    </location>
</feature>
<keyword evidence="1" id="KW-0175">Coiled coil</keyword>
<comment type="caution">
    <text evidence="3">The sequence shown here is derived from an EMBL/GenBank/DDBJ whole genome shotgun (WGS) entry which is preliminary data.</text>
</comment>
<keyword evidence="2" id="KW-0472">Membrane</keyword>
<dbReference type="Proteomes" id="UP000708208">
    <property type="component" value="Unassembled WGS sequence"/>
</dbReference>
<protein>
    <submittedName>
        <fullName evidence="3">Uncharacterized protein</fullName>
    </submittedName>
</protein>
<dbReference type="AlphaFoldDB" id="A0A8J2PNI9"/>
<sequence length="312" mass="36083">MVASNLIEFTVLVSVAGAWFLLMFVSCYLQGINNVTTQVVPNQVPYQTKTEFRCLVDENIKTCPELGAGKISSLHIPSINATNIREEELQSKNNVLQDQVDRQSQEILQLQSQKEDLRLQLVLKEEECDIIRNERDTTQMWVDITNDEMYKTISLVGNRMTDNEERELQSKDMKDQSCQYSPCGMNQDDPEFFPANDTSQDVEDSQQGFAHNRLSNQDKNKLISAVIRTVDSVPNWAKKPKEKLMFNIIFKNLGDNFPLEKGKIRDTVNNFVRAYLRKQKSRETLDDIKRDKATYIGVLEEIKKTFMKKMHK</sequence>
<feature type="transmembrane region" description="Helical" evidence="2">
    <location>
        <begin position="6"/>
        <end position="29"/>
    </location>
</feature>
<evidence type="ECO:0000256" key="1">
    <source>
        <dbReference type="SAM" id="Coils"/>
    </source>
</evidence>
<keyword evidence="4" id="KW-1185">Reference proteome</keyword>
<evidence type="ECO:0000313" key="4">
    <source>
        <dbReference type="Proteomes" id="UP000708208"/>
    </source>
</evidence>
<proteinExistence type="predicted"/>
<gene>
    <name evidence="3" type="ORF">AFUS01_LOCUS31609</name>
</gene>
<keyword evidence="2" id="KW-1133">Transmembrane helix</keyword>
<keyword evidence="2" id="KW-0812">Transmembrane</keyword>
<name>A0A8J2PNI9_9HEXA</name>
<dbReference type="EMBL" id="CAJVCH010505113">
    <property type="protein sequence ID" value="CAG7821260.1"/>
    <property type="molecule type" value="Genomic_DNA"/>
</dbReference>
<reference evidence="3" key="1">
    <citation type="submission" date="2021-06" db="EMBL/GenBank/DDBJ databases">
        <authorList>
            <person name="Hodson N. C."/>
            <person name="Mongue J. A."/>
            <person name="Jaron S. K."/>
        </authorList>
    </citation>
    <scope>NUCLEOTIDE SEQUENCE</scope>
</reference>
<organism evidence="3 4">
    <name type="scientific">Allacma fusca</name>
    <dbReference type="NCBI Taxonomy" id="39272"/>
    <lineage>
        <taxon>Eukaryota</taxon>
        <taxon>Metazoa</taxon>
        <taxon>Ecdysozoa</taxon>
        <taxon>Arthropoda</taxon>
        <taxon>Hexapoda</taxon>
        <taxon>Collembola</taxon>
        <taxon>Symphypleona</taxon>
        <taxon>Sminthuridae</taxon>
        <taxon>Allacma</taxon>
    </lineage>
</organism>
<evidence type="ECO:0000313" key="3">
    <source>
        <dbReference type="EMBL" id="CAG7821260.1"/>
    </source>
</evidence>